<comment type="caution">
    <text evidence="2">The sequence shown here is derived from an EMBL/GenBank/DDBJ whole genome shotgun (WGS) entry which is preliminary data.</text>
</comment>
<evidence type="ECO:0000313" key="2">
    <source>
        <dbReference type="EMBL" id="MBG0569332.1"/>
    </source>
</evidence>
<evidence type="ECO:0000256" key="1">
    <source>
        <dbReference type="SAM" id="SignalP"/>
    </source>
</evidence>
<dbReference type="Proteomes" id="UP000598146">
    <property type="component" value="Unassembled WGS sequence"/>
</dbReference>
<dbReference type="AlphaFoldDB" id="A0A931CKG2"/>
<dbReference type="EMBL" id="JADQTO010000074">
    <property type="protein sequence ID" value="MBG0569332.1"/>
    <property type="molecule type" value="Genomic_DNA"/>
</dbReference>
<reference evidence="2" key="1">
    <citation type="submission" date="2020-11" db="EMBL/GenBank/DDBJ databases">
        <title>Isolation and identification of active actinomycetes.</title>
        <authorList>
            <person name="Sun X."/>
        </authorList>
    </citation>
    <scope>NUCLEOTIDE SEQUENCE</scope>
    <source>
        <strain evidence="2">NEAU-A11</strain>
    </source>
</reference>
<proteinExistence type="predicted"/>
<accession>A0A931CKG2</accession>
<evidence type="ECO:0008006" key="4">
    <source>
        <dbReference type="Google" id="ProtNLM"/>
    </source>
</evidence>
<organism evidence="2 3">
    <name type="scientific">Actinoplanes aureus</name>
    <dbReference type="NCBI Taxonomy" id="2792083"/>
    <lineage>
        <taxon>Bacteria</taxon>
        <taxon>Bacillati</taxon>
        <taxon>Actinomycetota</taxon>
        <taxon>Actinomycetes</taxon>
        <taxon>Micromonosporales</taxon>
        <taxon>Micromonosporaceae</taxon>
        <taxon>Actinoplanes</taxon>
    </lineage>
</organism>
<name>A0A931CKG2_9ACTN</name>
<keyword evidence="3" id="KW-1185">Reference proteome</keyword>
<gene>
    <name evidence="2" type="ORF">I4J89_48860</name>
</gene>
<keyword evidence="1" id="KW-0732">Signal</keyword>
<evidence type="ECO:0000313" key="3">
    <source>
        <dbReference type="Proteomes" id="UP000598146"/>
    </source>
</evidence>
<dbReference type="RefSeq" id="WP_196421069.1">
    <property type="nucleotide sequence ID" value="NZ_JADQTO010000074.1"/>
</dbReference>
<sequence length="162" mass="17177">MIVRILSRRLFAAVAGAVIVITALVAPASPASAATPTCNSWTTKFSSDGYRFEVPSLGRNSNEHVCVLKLNDGYSGGGVGSAVFVLQGSLNSCHQGGLVQDGKYGPRTRDVVAWVTAAKGLSQPPEGFGAYDQVVMFFVVRWLGQRTVGGETRTVCRHFGVI</sequence>
<feature type="signal peptide" evidence="1">
    <location>
        <begin position="1"/>
        <end position="33"/>
    </location>
</feature>
<feature type="chain" id="PRO_5036884143" description="Peptidoglycan binding-like domain-containing protein" evidence="1">
    <location>
        <begin position="34"/>
        <end position="162"/>
    </location>
</feature>
<protein>
    <recommendedName>
        <fullName evidence="4">Peptidoglycan binding-like domain-containing protein</fullName>
    </recommendedName>
</protein>